<comment type="caution">
    <text evidence="2">The sequence shown here is derived from an EMBL/GenBank/DDBJ whole genome shotgun (WGS) entry which is preliminary data.</text>
</comment>
<reference evidence="2 3" key="1">
    <citation type="submission" date="2018-03" db="EMBL/GenBank/DDBJ databases">
        <title>Draft Genome Sequences of the Obligatory Marine Myxobacteria Enhygromyxa salina SWB007.</title>
        <authorList>
            <person name="Poehlein A."/>
            <person name="Moghaddam J.A."/>
            <person name="Harms H."/>
            <person name="Alanjari M."/>
            <person name="Koenig G.M."/>
            <person name="Daniel R."/>
            <person name="Schaeberle T.F."/>
        </authorList>
    </citation>
    <scope>NUCLEOTIDE SEQUENCE [LARGE SCALE GENOMIC DNA]</scope>
    <source>
        <strain evidence="2 3">SWB007</strain>
    </source>
</reference>
<proteinExistence type="predicted"/>
<dbReference type="Gene3D" id="3.40.50.360">
    <property type="match status" value="1"/>
</dbReference>
<protein>
    <submittedName>
        <fullName evidence="2">NADPH azoreductase</fullName>
        <ecNumber evidence="2">1.7.1.6</ecNumber>
    </submittedName>
</protein>
<accession>A0A2S9YQQ0</accession>
<dbReference type="Proteomes" id="UP000238823">
    <property type="component" value="Unassembled WGS sequence"/>
</dbReference>
<dbReference type="AlphaFoldDB" id="A0A2S9YQQ0"/>
<evidence type="ECO:0000259" key="1">
    <source>
        <dbReference type="Pfam" id="PF03358"/>
    </source>
</evidence>
<evidence type="ECO:0000313" key="3">
    <source>
        <dbReference type="Proteomes" id="UP000238823"/>
    </source>
</evidence>
<dbReference type="GO" id="GO:0010181">
    <property type="term" value="F:FMN binding"/>
    <property type="evidence" value="ECO:0007669"/>
    <property type="project" value="TreeGrafter"/>
</dbReference>
<sequence>MAPKILVVCGSSREDGYLEQVVGLAAVAARMAGAEVRELSLRAVQLPVMIWGDPDQTANPDVSLVRELAGWADGFVIGTPEYHGNMSGALKNWFDFLHAELAGKFAGVVATTGGGTGDMSITAVKTCFQWCHGFVLPFHAAASPTAFEGEMLTDARVIDRVERVGHDVVRYAPVIAAAFERAQGLDGPAAGVAGLHADPG</sequence>
<feature type="domain" description="NADPH-dependent FMN reductase-like" evidence="1">
    <location>
        <begin position="3"/>
        <end position="145"/>
    </location>
</feature>
<dbReference type="InterPro" id="IPR005025">
    <property type="entry name" value="FMN_Rdtase-like_dom"/>
</dbReference>
<dbReference type="PANTHER" id="PTHR30543">
    <property type="entry name" value="CHROMATE REDUCTASE"/>
    <property type="match status" value="1"/>
</dbReference>
<dbReference type="InterPro" id="IPR050712">
    <property type="entry name" value="NAD(P)H-dep_reductase"/>
</dbReference>
<evidence type="ECO:0000313" key="2">
    <source>
        <dbReference type="EMBL" id="PRQ07389.1"/>
    </source>
</evidence>
<dbReference type="GO" id="GO:0050446">
    <property type="term" value="F:azobenzene reductase (NADP+) activity"/>
    <property type="evidence" value="ECO:0007669"/>
    <property type="project" value="UniProtKB-EC"/>
</dbReference>
<dbReference type="RefSeq" id="WP_181233773.1">
    <property type="nucleotide sequence ID" value="NZ_PVNL01000057.1"/>
</dbReference>
<gene>
    <name evidence="2" type="primary">azr_2</name>
    <name evidence="2" type="ORF">ENSA7_31020</name>
</gene>
<keyword evidence="2" id="KW-0560">Oxidoreductase</keyword>
<dbReference type="EC" id="1.7.1.6" evidence="2"/>
<dbReference type="EMBL" id="PVNL01000057">
    <property type="protein sequence ID" value="PRQ07389.1"/>
    <property type="molecule type" value="Genomic_DNA"/>
</dbReference>
<dbReference type="SUPFAM" id="SSF52218">
    <property type="entry name" value="Flavoproteins"/>
    <property type="match status" value="1"/>
</dbReference>
<dbReference type="PANTHER" id="PTHR30543:SF21">
    <property type="entry name" value="NAD(P)H-DEPENDENT FMN REDUCTASE LOT6"/>
    <property type="match status" value="1"/>
</dbReference>
<organism evidence="2 3">
    <name type="scientific">Enhygromyxa salina</name>
    <dbReference type="NCBI Taxonomy" id="215803"/>
    <lineage>
        <taxon>Bacteria</taxon>
        <taxon>Pseudomonadati</taxon>
        <taxon>Myxococcota</taxon>
        <taxon>Polyangia</taxon>
        <taxon>Nannocystales</taxon>
        <taxon>Nannocystaceae</taxon>
        <taxon>Enhygromyxa</taxon>
    </lineage>
</organism>
<dbReference type="GO" id="GO:0005829">
    <property type="term" value="C:cytosol"/>
    <property type="evidence" value="ECO:0007669"/>
    <property type="project" value="TreeGrafter"/>
</dbReference>
<dbReference type="Pfam" id="PF03358">
    <property type="entry name" value="FMN_red"/>
    <property type="match status" value="1"/>
</dbReference>
<dbReference type="InterPro" id="IPR029039">
    <property type="entry name" value="Flavoprotein-like_sf"/>
</dbReference>
<name>A0A2S9YQQ0_9BACT</name>